<proteinExistence type="predicted"/>
<keyword evidence="2" id="KW-0813">Transport</keyword>
<feature type="transmembrane region" description="Helical" evidence="8">
    <location>
        <begin position="229"/>
        <end position="248"/>
    </location>
</feature>
<dbReference type="EMBL" id="CP000390">
    <property type="protein sequence ID" value="ABG65075.1"/>
    <property type="molecule type" value="Genomic_DNA"/>
</dbReference>
<keyword evidence="7 8" id="KW-0472">Membrane</keyword>
<dbReference type="InterPro" id="IPR001851">
    <property type="entry name" value="ABC_transp_permease"/>
</dbReference>
<keyword evidence="3" id="KW-1003">Cell membrane</keyword>
<name>Q11C00_CHESB</name>
<evidence type="ECO:0000313" key="9">
    <source>
        <dbReference type="EMBL" id="ABG65075.1"/>
    </source>
</evidence>
<dbReference type="OrthoDB" id="7349359at2"/>
<feature type="transmembrane region" description="Helical" evidence="8">
    <location>
        <begin position="310"/>
        <end position="329"/>
    </location>
</feature>
<keyword evidence="5 8" id="KW-0812">Transmembrane</keyword>
<sequence>MTPLQNVQHFRSNAIKTERHRQGVKFLSFTRRYGTLVIFVLLVAAAAYISTDFLTLRNVMNLLRQASTTIIMAIGMLFVVLTRGIDLSIGSVLAVGGVIAALLAPEWGLPASIAVALVAGLICGLACGTLIAYLRLPPFVITLAMMTVARGSAFILTGGQPIMLNDAASGLSAFAGGYIGPVPYPVLLMAAIVLLGTFVLMFTSFGRLVKAIGSNEEAVRLSGIRTQRYIVAVYVISGFMAALAGVLITGRTGVGAPNVGVGFELQVIAAVVIGGASLMGGRGDALNTVLGALILAIIGNIMNLSNVPGYTQQVIMGAVIVAAVILQKIQNQKMS</sequence>
<feature type="transmembrane region" description="Helical" evidence="8">
    <location>
        <begin position="260"/>
        <end position="278"/>
    </location>
</feature>
<organism evidence="9">
    <name type="scientific">Chelativorans sp. (strain BNC1)</name>
    <dbReference type="NCBI Taxonomy" id="266779"/>
    <lineage>
        <taxon>Bacteria</taxon>
        <taxon>Pseudomonadati</taxon>
        <taxon>Pseudomonadota</taxon>
        <taxon>Alphaproteobacteria</taxon>
        <taxon>Hyphomicrobiales</taxon>
        <taxon>Phyllobacteriaceae</taxon>
        <taxon>Chelativorans</taxon>
    </lineage>
</organism>
<dbReference type="KEGG" id="mes:Meso_3707"/>
<evidence type="ECO:0000256" key="5">
    <source>
        <dbReference type="ARBA" id="ARBA00022692"/>
    </source>
</evidence>
<accession>Q11C00</accession>
<evidence type="ECO:0000256" key="2">
    <source>
        <dbReference type="ARBA" id="ARBA00022448"/>
    </source>
</evidence>
<dbReference type="AlphaFoldDB" id="Q11C00"/>
<feature type="transmembrane region" description="Helical" evidence="8">
    <location>
        <begin position="184"/>
        <end position="209"/>
    </location>
</feature>
<dbReference type="GO" id="GO:0005886">
    <property type="term" value="C:plasma membrane"/>
    <property type="evidence" value="ECO:0007669"/>
    <property type="project" value="UniProtKB-SubCell"/>
</dbReference>
<dbReference type="PANTHER" id="PTHR32196:SF21">
    <property type="entry name" value="ABC TRANSPORTER PERMEASE PROTEIN YPHD-RELATED"/>
    <property type="match status" value="1"/>
</dbReference>
<keyword evidence="6 8" id="KW-1133">Transmembrane helix</keyword>
<feature type="transmembrane region" description="Helical" evidence="8">
    <location>
        <begin position="62"/>
        <end position="80"/>
    </location>
</feature>
<feature type="transmembrane region" description="Helical" evidence="8">
    <location>
        <begin position="111"/>
        <end position="133"/>
    </location>
</feature>
<reference evidence="9" key="1">
    <citation type="submission" date="2006-06" db="EMBL/GenBank/DDBJ databases">
        <title>Complete sequence of chromosome of Chelativorans sp. BNC1.</title>
        <authorList>
            <consortium name="US DOE Joint Genome Institute"/>
            <person name="Copeland A."/>
            <person name="Lucas S."/>
            <person name="Lapidus A."/>
            <person name="Barry K."/>
            <person name="Detter J.C."/>
            <person name="Glavina del Rio T."/>
            <person name="Hammon N."/>
            <person name="Israni S."/>
            <person name="Dalin E."/>
            <person name="Tice H."/>
            <person name="Pitluck S."/>
            <person name="Chertkov O."/>
            <person name="Brettin T."/>
            <person name="Bruce D."/>
            <person name="Han C."/>
            <person name="Tapia R."/>
            <person name="Gilna P."/>
            <person name="Schmutz J."/>
            <person name="Larimer F."/>
            <person name="Land M."/>
            <person name="Hauser L."/>
            <person name="Kyrpides N."/>
            <person name="Mikhailova N."/>
            <person name="Richardson P."/>
        </authorList>
    </citation>
    <scope>NUCLEOTIDE SEQUENCE</scope>
    <source>
        <strain evidence="9">BNC1</strain>
    </source>
</reference>
<comment type="subcellular location">
    <subcellularLocation>
        <location evidence="1">Cell membrane</location>
        <topology evidence="1">Multi-pass membrane protein</topology>
    </subcellularLocation>
</comment>
<evidence type="ECO:0000256" key="3">
    <source>
        <dbReference type="ARBA" id="ARBA00022475"/>
    </source>
</evidence>
<evidence type="ECO:0000256" key="7">
    <source>
        <dbReference type="ARBA" id="ARBA00023136"/>
    </source>
</evidence>
<evidence type="ECO:0000256" key="6">
    <source>
        <dbReference type="ARBA" id="ARBA00022989"/>
    </source>
</evidence>
<feature type="transmembrane region" description="Helical" evidence="8">
    <location>
        <begin position="87"/>
        <end position="105"/>
    </location>
</feature>
<evidence type="ECO:0000256" key="8">
    <source>
        <dbReference type="SAM" id="Phobius"/>
    </source>
</evidence>
<feature type="transmembrane region" description="Helical" evidence="8">
    <location>
        <begin position="33"/>
        <end position="50"/>
    </location>
</feature>
<dbReference type="CDD" id="cd06579">
    <property type="entry name" value="TM_PBP1_transp_AraH_like"/>
    <property type="match status" value="1"/>
</dbReference>
<dbReference type="STRING" id="266779.Meso_3707"/>
<protein>
    <submittedName>
        <fullName evidence="9">Monosaccharide ABC transporter membrane protein, CUT2 family</fullName>
    </submittedName>
</protein>
<evidence type="ECO:0000256" key="1">
    <source>
        <dbReference type="ARBA" id="ARBA00004651"/>
    </source>
</evidence>
<dbReference type="HOGENOM" id="CLU_028880_2_2_5"/>
<dbReference type="eggNOG" id="COG1172">
    <property type="taxonomic scope" value="Bacteria"/>
</dbReference>
<evidence type="ECO:0000256" key="4">
    <source>
        <dbReference type="ARBA" id="ARBA00022519"/>
    </source>
</evidence>
<keyword evidence="4" id="KW-0997">Cell inner membrane</keyword>
<dbReference type="GO" id="GO:0022857">
    <property type="term" value="F:transmembrane transporter activity"/>
    <property type="evidence" value="ECO:0007669"/>
    <property type="project" value="InterPro"/>
</dbReference>
<feature type="transmembrane region" description="Helical" evidence="8">
    <location>
        <begin position="140"/>
        <end position="164"/>
    </location>
</feature>
<feature type="transmembrane region" description="Helical" evidence="8">
    <location>
        <begin position="285"/>
        <end position="304"/>
    </location>
</feature>
<dbReference type="Pfam" id="PF02653">
    <property type="entry name" value="BPD_transp_2"/>
    <property type="match status" value="1"/>
</dbReference>
<dbReference type="PANTHER" id="PTHR32196">
    <property type="entry name" value="ABC TRANSPORTER PERMEASE PROTEIN YPHD-RELATED-RELATED"/>
    <property type="match status" value="1"/>
</dbReference>
<gene>
    <name evidence="9" type="ordered locus">Meso_3707</name>
</gene>